<dbReference type="InParanoid" id="A0A1W4X7F3"/>
<evidence type="ECO:0000256" key="1">
    <source>
        <dbReference type="ARBA" id="ARBA00004141"/>
    </source>
</evidence>
<dbReference type="InterPro" id="IPR050726">
    <property type="entry name" value="mGluR"/>
</dbReference>
<dbReference type="KEGG" id="apln:108741614"/>
<evidence type="ECO:0000256" key="6">
    <source>
        <dbReference type="ARBA" id="ARBA00023180"/>
    </source>
</evidence>
<keyword evidence="6" id="KW-0325">Glycoprotein</keyword>
<evidence type="ECO:0000313" key="8">
    <source>
        <dbReference type="RefSeq" id="XP_018331969.1"/>
    </source>
</evidence>
<dbReference type="SUPFAM" id="SSF53822">
    <property type="entry name" value="Periplasmic binding protein-like I"/>
    <property type="match status" value="1"/>
</dbReference>
<dbReference type="Proteomes" id="UP000192223">
    <property type="component" value="Unplaced"/>
</dbReference>
<gene>
    <name evidence="8" type="primary">LOC108741614</name>
</gene>
<keyword evidence="2" id="KW-0812">Transmembrane</keyword>
<evidence type="ECO:0000313" key="7">
    <source>
        <dbReference type="Proteomes" id="UP000192223"/>
    </source>
</evidence>
<protein>
    <submittedName>
        <fullName evidence="8">Uncharacterized protein LOC108741614 isoform X1</fullName>
    </submittedName>
</protein>
<comment type="subcellular location">
    <subcellularLocation>
        <location evidence="1">Membrane</location>
        <topology evidence="1">Multi-pass membrane protein</topology>
    </subcellularLocation>
</comment>
<evidence type="ECO:0000256" key="5">
    <source>
        <dbReference type="ARBA" id="ARBA00023170"/>
    </source>
</evidence>
<dbReference type="RefSeq" id="XP_018331969.1">
    <property type="nucleotide sequence ID" value="XM_018476467.1"/>
</dbReference>
<dbReference type="GO" id="GO:0004930">
    <property type="term" value="F:G protein-coupled receptor activity"/>
    <property type="evidence" value="ECO:0007669"/>
    <property type="project" value="InterPro"/>
</dbReference>
<keyword evidence="7" id="KW-1185">Reference proteome</keyword>
<name>A0A1W4X7F3_AGRPL</name>
<reference evidence="8" key="1">
    <citation type="submission" date="2025-08" db="UniProtKB">
        <authorList>
            <consortium name="RefSeq"/>
        </authorList>
    </citation>
    <scope>IDENTIFICATION</scope>
    <source>
        <tissue evidence="8">Entire body</tissue>
    </source>
</reference>
<dbReference type="Gene3D" id="3.40.50.2300">
    <property type="match status" value="1"/>
</dbReference>
<keyword evidence="5" id="KW-0675">Receptor</keyword>
<dbReference type="InterPro" id="IPR028082">
    <property type="entry name" value="Peripla_BP_I"/>
</dbReference>
<organism evidence="7 8">
    <name type="scientific">Agrilus planipennis</name>
    <name type="common">Emerald ash borer</name>
    <name type="synonym">Agrilus marcopoli</name>
    <dbReference type="NCBI Taxonomy" id="224129"/>
    <lineage>
        <taxon>Eukaryota</taxon>
        <taxon>Metazoa</taxon>
        <taxon>Ecdysozoa</taxon>
        <taxon>Arthropoda</taxon>
        <taxon>Hexapoda</taxon>
        <taxon>Insecta</taxon>
        <taxon>Pterygota</taxon>
        <taxon>Neoptera</taxon>
        <taxon>Endopterygota</taxon>
        <taxon>Coleoptera</taxon>
        <taxon>Polyphaga</taxon>
        <taxon>Elateriformia</taxon>
        <taxon>Buprestoidea</taxon>
        <taxon>Buprestidae</taxon>
        <taxon>Agrilinae</taxon>
        <taxon>Agrilus</taxon>
    </lineage>
</organism>
<keyword evidence="4" id="KW-0472">Membrane</keyword>
<proteinExistence type="predicted"/>
<evidence type="ECO:0000256" key="3">
    <source>
        <dbReference type="ARBA" id="ARBA00022989"/>
    </source>
</evidence>
<keyword evidence="3" id="KW-1133">Transmembrane helix</keyword>
<accession>A0A1W4X7F3</accession>
<dbReference type="GO" id="GO:0016020">
    <property type="term" value="C:membrane"/>
    <property type="evidence" value="ECO:0007669"/>
    <property type="project" value="UniProtKB-SubCell"/>
</dbReference>
<dbReference type="PANTHER" id="PTHR24060">
    <property type="entry name" value="METABOTROPIC GLUTAMATE RECEPTOR"/>
    <property type="match status" value="1"/>
</dbReference>
<dbReference type="AlphaFoldDB" id="A0A1W4X7F3"/>
<dbReference type="GeneID" id="108741614"/>
<evidence type="ECO:0000256" key="2">
    <source>
        <dbReference type="ARBA" id="ARBA00022692"/>
    </source>
</evidence>
<dbReference type="InterPro" id="IPR000337">
    <property type="entry name" value="GPCR_3"/>
</dbReference>
<sequence length="321" mass="35969">MFKAIIFLLLEESFYHCYQLQNDHSVSSQTTTVSAINTTIYSNLNLSYLDATLDATSMTNTDSNTTFSSEEDYNTTALVEATSPIDFIPRQEEEINEETAPVYLTPIFNSFNATGLIKSNTNGTRNVQNLKGFTFKEIQKTSQKEHGSEYNNETALCSTCTHEVTLFTSLESENTPVQLKVKPISPYKSSTSTKNLKKLHSTIPSDAQWPVKKEALVEGDIIVGGLMMIHEREDTVVCGPIMPQGGIQALETMLYTLDVINNPLNSILPNITLGAHILDDCDKDTYGLEMAVDFIKGIILKSLFNIRTYFQQRCFPYKQFT</sequence>
<dbReference type="STRING" id="224129.A0A1W4X7F3"/>
<dbReference type="OrthoDB" id="425344at2759"/>
<dbReference type="PRINTS" id="PR00248">
    <property type="entry name" value="GPCRMGR"/>
</dbReference>
<evidence type="ECO:0000256" key="4">
    <source>
        <dbReference type="ARBA" id="ARBA00023136"/>
    </source>
</evidence>